<dbReference type="KEGG" id="ebla:JGUZn3_02060"/>
<organism evidence="1 2">
    <name type="scientific">Entomobacter blattae</name>
    <dbReference type="NCBI Taxonomy" id="2762277"/>
    <lineage>
        <taxon>Bacteria</taxon>
        <taxon>Pseudomonadati</taxon>
        <taxon>Pseudomonadota</taxon>
        <taxon>Alphaproteobacteria</taxon>
        <taxon>Acetobacterales</taxon>
        <taxon>Acetobacteraceae</taxon>
        <taxon>Entomobacter</taxon>
    </lineage>
</organism>
<accession>A0A7H1NNV4</accession>
<reference evidence="1 2" key="1">
    <citation type="submission" date="2020-08" db="EMBL/GenBank/DDBJ databases">
        <title>Complete genome sequence of Entomobacter blattae G55GP.</title>
        <authorList>
            <person name="Poehlein A."/>
            <person name="Guzman J."/>
            <person name="Daniel R."/>
            <person name="Vilcinskas A."/>
        </authorList>
    </citation>
    <scope>NUCLEOTIDE SEQUENCE [LARGE SCALE GENOMIC DNA]</scope>
    <source>
        <strain evidence="1 2">G55GP</strain>
    </source>
</reference>
<name>A0A7H1NNV4_9PROT</name>
<dbReference type="AlphaFoldDB" id="A0A7H1NNV4"/>
<dbReference type="Proteomes" id="UP000516349">
    <property type="component" value="Chromosome"/>
</dbReference>
<evidence type="ECO:0000313" key="1">
    <source>
        <dbReference type="EMBL" id="QNT77464.1"/>
    </source>
</evidence>
<protein>
    <submittedName>
        <fullName evidence="1">Uncharacterized protein</fullName>
    </submittedName>
</protein>
<keyword evidence="2" id="KW-1185">Reference proteome</keyword>
<sequence length="43" mass="5038">MIVILEKNFPSCLITSPSFSHLTLLHLEKEAYDPQSMPRMYKK</sequence>
<gene>
    <name evidence="1" type="ORF">JGUZn3_02060</name>
</gene>
<evidence type="ECO:0000313" key="2">
    <source>
        <dbReference type="Proteomes" id="UP000516349"/>
    </source>
</evidence>
<proteinExistence type="predicted"/>
<dbReference type="EMBL" id="CP060244">
    <property type="protein sequence ID" value="QNT77464.1"/>
    <property type="molecule type" value="Genomic_DNA"/>
</dbReference>